<organism evidence="1 2">
    <name type="scientific">Alkalicoccus saliphilus</name>
    <dbReference type="NCBI Taxonomy" id="200989"/>
    <lineage>
        <taxon>Bacteria</taxon>
        <taxon>Bacillati</taxon>
        <taxon>Bacillota</taxon>
        <taxon>Bacilli</taxon>
        <taxon>Bacillales</taxon>
        <taxon>Bacillaceae</taxon>
        <taxon>Alkalicoccus</taxon>
    </lineage>
</organism>
<gene>
    <name evidence="1" type="ORF">C6Y45_03915</name>
</gene>
<name>A0A2T4U8U2_9BACI</name>
<comment type="caution">
    <text evidence="1">The sequence shown here is derived from an EMBL/GenBank/DDBJ whole genome shotgun (WGS) entry which is preliminary data.</text>
</comment>
<evidence type="ECO:0000313" key="1">
    <source>
        <dbReference type="EMBL" id="PTL39800.1"/>
    </source>
</evidence>
<proteinExistence type="predicted"/>
<dbReference type="AlphaFoldDB" id="A0A2T4U8U2"/>
<dbReference type="EMBL" id="PZJJ01000004">
    <property type="protein sequence ID" value="PTL39800.1"/>
    <property type="molecule type" value="Genomic_DNA"/>
</dbReference>
<evidence type="ECO:0000313" key="2">
    <source>
        <dbReference type="Proteomes" id="UP000240509"/>
    </source>
</evidence>
<accession>A0A2T4U8U2</accession>
<protein>
    <submittedName>
        <fullName evidence="1">Uncharacterized protein</fullName>
    </submittedName>
</protein>
<dbReference type="Proteomes" id="UP000240509">
    <property type="component" value="Unassembled WGS sequence"/>
</dbReference>
<reference evidence="1 2" key="1">
    <citation type="submission" date="2018-03" db="EMBL/GenBank/DDBJ databases">
        <title>Alkalicoccus saliphilus sp. nov., isolated from a mineral pool.</title>
        <authorList>
            <person name="Zhao B."/>
        </authorList>
    </citation>
    <scope>NUCLEOTIDE SEQUENCE [LARGE SCALE GENOMIC DNA]</scope>
    <source>
        <strain evidence="1 2">6AG</strain>
    </source>
</reference>
<keyword evidence="2" id="KW-1185">Reference proteome</keyword>
<sequence length="82" mass="9700">MYENSCYNCDKIKRNKDPFVHPGYPEIIKAKTASVFFRNSERKQIIKQYKKHPDSELLLFKSSSTLRTCKQGWGRHHDKILA</sequence>